<evidence type="ECO:0000313" key="2">
    <source>
        <dbReference type="Proteomes" id="UP000324222"/>
    </source>
</evidence>
<accession>A0A5B7HYE3</accession>
<gene>
    <name evidence="1" type="ORF">E2C01_069253</name>
</gene>
<organism evidence="1 2">
    <name type="scientific">Portunus trituberculatus</name>
    <name type="common">Swimming crab</name>
    <name type="synonym">Neptunus trituberculatus</name>
    <dbReference type="NCBI Taxonomy" id="210409"/>
    <lineage>
        <taxon>Eukaryota</taxon>
        <taxon>Metazoa</taxon>
        <taxon>Ecdysozoa</taxon>
        <taxon>Arthropoda</taxon>
        <taxon>Crustacea</taxon>
        <taxon>Multicrustacea</taxon>
        <taxon>Malacostraca</taxon>
        <taxon>Eumalacostraca</taxon>
        <taxon>Eucarida</taxon>
        <taxon>Decapoda</taxon>
        <taxon>Pleocyemata</taxon>
        <taxon>Brachyura</taxon>
        <taxon>Eubrachyura</taxon>
        <taxon>Portunoidea</taxon>
        <taxon>Portunidae</taxon>
        <taxon>Portuninae</taxon>
        <taxon>Portunus</taxon>
    </lineage>
</organism>
<keyword evidence="2" id="KW-1185">Reference proteome</keyword>
<sequence length="72" mass="8308">MRVETETVARFICGEGGGASLRHYRAKRMFKESADSSLWTSDIKIYISESRDIFQTKCFEYQVSRAPKVKPI</sequence>
<name>A0A5B7HYE3_PORTR</name>
<comment type="caution">
    <text evidence="1">The sequence shown here is derived from an EMBL/GenBank/DDBJ whole genome shotgun (WGS) entry which is preliminary data.</text>
</comment>
<dbReference type="EMBL" id="VSRR010039918">
    <property type="protein sequence ID" value="MPC74875.1"/>
    <property type="molecule type" value="Genomic_DNA"/>
</dbReference>
<evidence type="ECO:0000313" key="1">
    <source>
        <dbReference type="EMBL" id="MPC74875.1"/>
    </source>
</evidence>
<proteinExistence type="predicted"/>
<reference evidence="1 2" key="1">
    <citation type="submission" date="2019-05" db="EMBL/GenBank/DDBJ databases">
        <title>Another draft genome of Portunus trituberculatus and its Hox gene families provides insights of decapod evolution.</title>
        <authorList>
            <person name="Jeong J.-H."/>
            <person name="Song I."/>
            <person name="Kim S."/>
            <person name="Choi T."/>
            <person name="Kim D."/>
            <person name="Ryu S."/>
            <person name="Kim W."/>
        </authorList>
    </citation>
    <scope>NUCLEOTIDE SEQUENCE [LARGE SCALE GENOMIC DNA]</scope>
    <source>
        <tissue evidence="1">Muscle</tissue>
    </source>
</reference>
<protein>
    <submittedName>
        <fullName evidence="1">Uncharacterized protein</fullName>
    </submittedName>
</protein>
<dbReference type="Proteomes" id="UP000324222">
    <property type="component" value="Unassembled WGS sequence"/>
</dbReference>
<dbReference type="AlphaFoldDB" id="A0A5B7HYE3"/>